<accession>A0A183GF81</accession>
<dbReference type="EMBL" id="UZAH01032645">
    <property type="protein sequence ID" value="VDP23026.1"/>
    <property type="molecule type" value="Genomic_DNA"/>
</dbReference>
<name>A0A183GF81_HELPZ</name>
<accession>A0A3P8FW65</accession>
<dbReference type="Proteomes" id="UP000050761">
    <property type="component" value="Unassembled WGS sequence"/>
</dbReference>
<dbReference type="AlphaFoldDB" id="A0A183GF81"/>
<keyword evidence="3" id="KW-1185">Reference proteome</keyword>
<gene>
    <name evidence="2" type="ORF">HPBE_LOCUS21035</name>
</gene>
<evidence type="ECO:0000256" key="1">
    <source>
        <dbReference type="SAM" id="MobiDB-lite"/>
    </source>
</evidence>
<dbReference type="WBParaSite" id="HPBE_0002103901-mRNA-1">
    <property type="protein sequence ID" value="HPBE_0002103901-mRNA-1"/>
    <property type="gene ID" value="HPBE_0002103901"/>
</dbReference>
<organism evidence="3 4">
    <name type="scientific">Heligmosomoides polygyrus</name>
    <name type="common">Parasitic roundworm</name>
    <dbReference type="NCBI Taxonomy" id="6339"/>
    <lineage>
        <taxon>Eukaryota</taxon>
        <taxon>Metazoa</taxon>
        <taxon>Ecdysozoa</taxon>
        <taxon>Nematoda</taxon>
        <taxon>Chromadorea</taxon>
        <taxon>Rhabditida</taxon>
        <taxon>Rhabditina</taxon>
        <taxon>Rhabditomorpha</taxon>
        <taxon>Strongyloidea</taxon>
        <taxon>Heligmosomidae</taxon>
        <taxon>Heligmosomoides</taxon>
    </lineage>
</organism>
<protein>
    <submittedName>
        <fullName evidence="2 4">Uncharacterized protein</fullName>
    </submittedName>
</protein>
<reference evidence="4" key="2">
    <citation type="submission" date="2019-09" db="UniProtKB">
        <authorList>
            <consortium name="WormBaseParasite"/>
        </authorList>
    </citation>
    <scope>IDENTIFICATION</scope>
</reference>
<evidence type="ECO:0000313" key="2">
    <source>
        <dbReference type="EMBL" id="VDP23026.1"/>
    </source>
</evidence>
<reference evidence="2 3" key="1">
    <citation type="submission" date="2018-11" db="EMBL/GenBank/DDBJ databases">
        <authorList>
            <consortium name="Pathogen Informatics"/>
        </authorList>
    </citation>
    <scope>NUCLEOTIDE SEQUENCE [LARGE SCALE GENOMIC DNA]</scope>
</reference>
<evidence type="ECO:0000313" key="4">
    <source>
        <dbReference type="WBParaSite" id="HPBE_0002103901-mRNA-1"/>
    </source>
</evidence>
<proteinExistence type="predicted"/>
<sequence length="93" mass="10469">MEDDVVELLRKKEELLRLLQEAGDGDDDEDDCGEYYSDSYCDNVNDQEDGDVRRTASPSPKRARLDEDIEANGSALSSGDKKCFCPQYFSACF</sequence>
<evidence type="ECO:0000313" key="3">
    <source>
        <dbReference type="Proteomes" id="UP000050761"/>
    </source>
</evidence>
<feature type="region of interest" description="Disordered" evidence="1">
    <location>
        <begin position="39"/>
        <end position="78"/>
    </location>
</feature>